<evidence type="ECO:0000256" key="3">
    <source>
        <dbReference type="ARBA" id="ARBA00023157"/>
    </source>
</evidence>
<keyword evidence="4" id="KW-0732">Signal</keyword>
<evidence type="ECO:0000259" key="5">
    <source>
        <dbReference type="PROSITE" id="PS50279"/>
    </source>
</evidence>
<keyword evidence="1" id="KW-0646">Protease inhibitor</keyword>
<name>A0A9N9QLC4_9CUCU</name>
<sequence length="89" mass="10394">MRVFTTLSVYLCLFLLAAVKAEFTLEDCDKPHTWGPVNCNAYFEIYHWNNTLKKCEKAIYGGCRATNNNFKTLKECERVATRVCIERDY</sequence>
<dbReference type="EMBL" id="OU892287">
    <property type="protein sequence ID" value="CAG9762269.1"/>
    <property type="molecule type" value="Genomic_DNA"/>
</dbReference>
<dbReference type="InterPro" id="IPR036880">
    <property type="entry name" value="Kunitz_BPTI_sf"/>
</dbReference>
<evidence type="ECO:0000313" key="7">
    <source>
        <dbReference type="Proteomes" id="UP001152799"/>
    </source>
</evidence>
<dbReference type="OrthoDB" id="6775666at2759"/>
<evidence type="ECO:0000256" key="1">
    <source>
        <dbReference type="ARBA" id="ARBA00022690"/>
    </source>
</evidence>
<dbReference type="PANTHER" id="PTHR10083">
    <property type="entry name" value="KUNITZ-TYPE PROTEASE INHIBITOR-RELATED"/>
    <property type="match status" value="1"/>
</dbReference>
<feature type="domain" description="BPTI/Kunitz inhibitor" evidence="5">
    <location>
        <begin position="28"/>
        <end position="80"/>
    </location>
</feature>
<proteinExistence type="predicted"/>
<keyword evidence="2" id="KW-0722">Serine protease inhibitor</keyword>
<dbReference type="Pfam" id="PF00014">
    <property type="entry name" value="Kunitz_BPTI"/>
    <property type="match status" value="1"/>
</dbReference>
<dbReference type="PROSITE" id="PS50279">
    <property type="entry name" value="BPTI_KUNITZ_2"/>
    <property type="match status" value="1"/>
</dbReference>
<protein>
    <recommendedName>
        <fullName evidence="5">BPTI/Kunitz inhibitor domain-containing protein</fullName>
    </recommendedName>
</protein>
<feature type="chain" id="PRO_5040391003" description="BPTI/Kunitz inhibitor domain-containing protein" evidence="4">
    <location>
        <begin position="22"/>
        <end position="89"/>
    </location>
</feature>
<accession>A0A9N9QLC4</accession>
<evidence type="ECO:0000256" key="2">
    <source>
        <dbReference type="ARBA" id="ARBA00022900"/>
    </source>
</evidence>
<dbReference type="SMART" id="SM00131">
    <property type="entry name" value="KU"/>
    <property type="match status" value="1"/>
</dbReference>
<dbReference type="GO" id="GO:0004867">
    <property type="term" value="F:serine-type endopeptidase inhibitor activity"/>
    <property type="evidence" value="ECO:0007669"/>
    <property type="project" value="UniProtKB-KW"/>
</dbReference>
<dbReference type="Proteomes" id="UP001152799">
    <property type="component" value="Chromosome 11"/>
</dbReference>
<reference evidence="6" key="1">
    <citation type="submission" date="2022-01" db="EMBL/GenBank/DDBJ databases">
        <authorList>
            <person name="King R."/>
        </authorList>
    </citation>
    <scope>NUCLEOTIDE SEQUENCE</scope>
</reference>
<keyword evidence="7" id="KW-1185">Reference proteome</keyword>
<dbReference type="InterPro" id="IPR002223">
    <property type="entry name" value="Kunitz_BPTI"/>
</dbReference>
<dbReference type="Gene3D" id="4.10.410.10">
    <property type="entry name" value="Pancreatic trypsin inhibitor Kunitz domain"/>
    <property type="match status" value="1"/>
</dbReference>
<keyword evidence="3" id="KW-1015">Disulfide bond</keyword>
<dbReference type="SUPFAM" id="SSF57362">
    <property type="entry name" value="BPTI-like"/>
    <property type="match status" value="1"/>
</dbReference>
<evidence type="ECO:0000313" key="6">
    <source>
        <dbReference type="EMBL" id="CAG9762269.1"/>
    </source>
</evidence>
<dbReference type="AlphaFoldDB" id="A0A9N9QLC4"/>
<dbReference type="PANTHER" id="PTHR10083:SF374">
    <property type="entry name" value="BPTI_KUNITZ INHIBITOR DOMAIN-CONTAINING PROTEIN"/>
    <property type="match status" value="1"/>
</dbReference>
<gene>
    <name evidence="6" type="ORF">CEUTPL_LOCUS2953</name>
</gene>
<dbReference type="InterPro" id="IPR050098">
    <property type="entry name" value="TFPI/VKTCI-like"/>
</dbReference>
<feature type="signal peptide" evidence="4">
    <location>
        <begin position="1"/>
        <end position="21"/>
    </location>
</feature>
<organism evidence="6 7">
    <name type="scientific">Ceutorhynchus assimilis</name>
    <name type="common">cabbage seed weevil</name>
    <dbReference type="NCBI Taxonomy" id="467358"/>
    <lineage>
        <taxon>Eukaryota</taxon>
        <taxon>Metazoa</taxon>
        <taxon>Ecdysozoa</taxon>
        <taxon>Arthropoda</taxon>
        <taxon>Hexapoda</taxon>
        <taxon>Insecta</taxon>
        <taxon>Pterygota</taxon>
        <taxon>Neoptera</taxon>
        <taxon>Endopterygota</taxon>
        <taxon>Coleoptera</taxon>
        <taxon>Polyphaga</taxon>
        <taxon>Cucujiformia</taxon>
        <taxon>Curculionidae</taxon>
        <taxon>Ceutorhynchinae</taxon>
        <taxon>Ceutorhynchus</taxon>
    </lineage>
</organism>
<evidence type="ECO:0000256" key="4">
    <source>
        <dbReference type="SAM" id="SignalP"/>
    </source>
</evidence>